<evidence type="ECO:0008006" key="3">
    <source>
        <dbReference type="Google" id="ProtNLM"/>
    </source>
</evidence>
<dbReference type="Proteomes" id="UP000717696">
    <property type="component" value="Unassembled WGS sequence"/>
</dbReference>
<sequence length="168" mass="19732">MGPFVFLPQVNLVVCTQCMYCVIVAHIDRHLRQPCHRRFYTQKQRCDIISEVLTIPDVIKDKAELQQWPWPPPSIDPIPYIKPPMQDGLGCNACPYVARQVKRIQKHYQERHEWVNERKRGRYTTKSLAAMSPVPWRSNVTCQRVFDWGHKSSWFEVSRGRAISEARA</sequence>
<dbReference type="EMBL" id="JAGMUU010000030">
    <property type="protein sequence ID" value="KAH7119369.1"/>
    <property type="molecule type" value="Genomic_DNA"/>
</dbReference>
<comment type="caution">
    <text evidence="1">The sequence shown here is derived from an EMBL/GenBank/DDBJ whole genome shotgun (WGS) entry which is preliminary data.</text>
</comment>
<proteinExistence type="predicted"/>
<dbReference type="Pfam" id="PF12013">
    <property type="entry name" value="OrsD"/>
    <property type="match status" value="1"/>
</dbReference>
<name>A0A9P9DI62_9HYPO</name>
<keyword evidence="2" id="KW-1185">Reference proteome</keyword>
<protein>
    <recommendedName>
        <fullName evidence="3">C2H2-type domain-containing protein</fullName>
    </recommendedName>
</protein>
<accession>A0A9P9DI62</accession>
<reference evidence="1" key="1">
    <citation type="journal article" date="2021" name="Nat. Commun.">
        <title>Genetic determinants of endophytism in the Arabidopsis root mycobiome.</title>
        <authorList>
            <person name="Mesny F."/>
            <person name="Miyauchi S."/>
            <person name="Thiergart T."/>
            <person name="Pickel B."/>
            <person name="Atanasova L."/>
            <person name="Karlsson M."/>
            <person name="Huettel B."/>
            <person name="Barry K.W."/>
            <person name="Haridas S."/>
            <person name="Chen C."/>
            <person name="Bauer D."/>
            <person name="Andreopoulos W."/>
            <person name="Pangilinan J."/>
            <person name="LaButti K."/>
            <person name="Riley R."/>
            <person name="Lipzen A."/>
            <person name="Clum A."/>
            <person name="Drula E."/>
            <person name="Henrissat B."/>
            <person name="Kohler A."/>
            <person name="Grigoriev I.V."/>
            <person name="Martin F.M."/>
            <person name="Hacquard S."/>
        </authorList>
    </citation>
    <scope>NUCLEOTIDE SEQUENCE</scope>
    <source>
        <strain evidence="1">MPI-CAGE-AT-0021</strain>
    </source>
</reference>
<organism evidence="1 2">
    <name type="scientific">Dactylonectria estremocensis</name>
    <dbReference type="NCBI Taxonomy" id="1079267"/>
    <lineage>
        <taxon>Eukaryota</taxon>
        <taxon>Fungi</taxon>
        <taxon>Dikarya</taxon>
        <taxon>Ascomycota</taxon>
        <taxon>Pezizomycotina</taxon>
        <taxon>Sordariomycetes</taxon>
        <taxon>Hypocreomycetidae</taxon>
        <taxon>Hypocreales</taxon>
        <taxon>Nectriaceae</taxon>
        <taxon>Dactylonectria</taxon>
    </lineage>
</organism>
<dbReference type="OrthoDB" id="5244177at2759"/>
<gene>
    <name evidence="1" type="ORF">B0J13DRAFT_457857</name>
</gene>
<dbReference type="InterPro" id="IPR022698">
    <property type="entry name" value="OrsD"/>
</dbReference>
<evidence type="ECO:0000313" key="2">
    <source>
        <dbReference type="Proteomes" id="UP000717696"/>
    </source>
</evidence>
<evidence type="ECO:0000313" key="1">
    <source>
        <dbReference type="EMBL" id="KAH7119369.1"/>
    </source>
</evidence>
<dbReference type="AlphaFoldDB" id="A0A9P9DI62"/>